<dbReference type="Gene3D" id="1.20.1740.10">
    <property type="entry name" value="Amino acid/polyamine transporter I"/>
    <property type="match status" value="1"/>
</dbReference>
<dbReference type="PANTHER" id="PTHR47547">
    <property type="match status" value="1"/>
</dbReference>
<comment type="subcellular location">
    <subcellularLocation>
        <location evidence="1">Membrane</location>
        <topology evidence="1">Multi-pass membrane protein</topology>
    </subcellularLocation>
</comment>
<feature type="transmembrane region" description="Helical" evidence="5">
    <location>
        <begin position="211"/>
        <end position="236"/>
    </location>
</feature>
<feature type="transmembrane region" description="Helical" evidence="5">
    <location>
        <begin position="172"/>
        <end position="190"/>
    </location>
</feature>
<organism evidence="6 7">
    <name type="scientific">Caldivirga maquilingensis (strain ATCC 700844 / DSM 13496 / JCM 10307 / IC-167)</name>
    <dbReference type="NCBI Taxonomy" id="397948"/>
    <lineage>
        <taxon>Archaea</taxon>
        <taxon>Thermoproteota</taxon>
        <taxon>Thermoprotei</taxon>
        <taxon>Thermoproteales</taxon>
        <taxon>Thermoproteaceae</taxon>
        <taxon>Caldivirga</taxon>
    </lineage>
</organism>
<dbReference type="Pfam" id="PF13520">
    <property type="entry name" value="AA_permease_2"/>
    <property type="match status" value="1"/>
</dbReference>
<feature type="transmembrane region" description="Helical" evidence="5">
    <location>
        <begin position="452"/>
        <end position="471"/>
    </location>
</feature>
<proteinExistence type="predicted"/>
<evidence type="ECO:0000256" key="4">
    <source>
        <dbReference type="ARBA" id="ARBA00023136"/>
    </source>
</evidence>
<evidence type="ECO:0000256" key="3">
    <source>
        <dbReference type="ARBA" id="ARBA00022989"/>
    </source>
</evidence>
<dbReference type="InterPro" id="IPR052962">
    <property type="entry name" value="AA_Transporter_AGT"/>
</dbReference>
<evidence type="ECO:0000256" key="1">
    <source>
        <dbReference type="ARBA" id="ARBA00004141"/>
    </source>
</evidence>
<reference evidence="6 7" key="1">
    <citation type="submission" date="2007-10" db="EMBL/GenBank/DDBJ databases">
        <title>Complete sequence of Caldivirga maquilingensis IC-167.</title>
        <authorList>
            <consortium name="US DOE Joint Genome Institute"/>
            <person name="Copeland A."/>
            <person name="Lucas S."/>
            <person name="Lapidus A."/>
            <person name="Barry K."/>
            <person name="Glavina del Rio T."/>
            <person name="Dalin E."/>
            <person name="Tice H."/>
            <person name="Pitluck S."/>
            <person name="Saunders E."/>
            <person name="Brettin T."/>
            <person name="Bruce D."/>
            <person name="Detter J.C."/>
            <person name="Han C."/>
            <person name="Schmutz J."/>
            <person name="Larimer F."/>
            <person name="Land M."/>
            <person name="Hauser L."/>
            <person name="Kyrpides N."/>
            <person name="Ivanova N."/>
            <person name="Biddle J.F."/>
            <person name="Zhang Z."/>
            <person name="Fitz-Gibbon S.T."/>
            <person name="Lowe T.M."/>
            <person name="Saltikov C."/>
            <person name="House C.H."/>
            <person name="Richardson P."/>
        </authorList>
    </citation>
    <scope>NUCLEOTIDE SEQUENCE [LARGE SCALE GENOMIC DNA]</scope>
    <source>
        <strain evidence="7">ATCC 700844 / DSM 13496 / JCM 10307 / IC-167</strain>
    </source>
</reference>
<evidence type="ECO:0000256" key="5">
    <source>
        <dbReference type="SAM" id="Phobius"/>
    </source>
</evidence>
<dbReference type="Proteomes" id="UP000001137">
    <property type="component" value="Chromosome"/>
</dbReference>
<evidence type="ECO:0000256" key="2">
    <source>
        <dbReference type="ARBA" id="ARBA00022692"/>
    </source>
</evidence>
<feature type="transmembrane region" description="Helical" evidence="5">
    <location>
        <begin position="338"/>
        <end position="355"/>
    </location>
</feature>
<feature type="transmembrane region" description="Helical" evidence="5">
    <location>
        <begin position="143"/>
        <end position="160"/>
    </location>
</feature>
<feature type="transmembrane region" description="Helical" evidence="5">
    <location>
        <begin position="396"/>
        <end position="416"/>
    </location>
</feature>
<dbReference type="InterPro" id="IPR002293">
    <property type="entry name" value="AA/rel_permease1"/>
</dbReference>
<dbReference type="PIRSF" id="PIRSF006060">
    <property type="entry name" value="AA_transporter"/>
    <property type="match status" value="1"/>
</dbReference>
<dbReference type="KEGG" id="cma:Cmaq_1258"/>
<feature type="transmembrane region" description="Helical" evidence="5">
    <location>
        <begin position="361"/>
        <end position="384"/>
    </location>
</feature>
<dbReference type="PANTHER" id="PTHR47547:SF1">
    <property type="entry name" value="ASPARTATE-PROTON SYMPORTER"/>
    <property type="match status" value="1"/>
</dbReference>
<keyword evidence="2 5" id="KW-0812">Transmembrane</keyword>
<feature type="transmembrane region" description="Helical" evidence="5">
    <location>
        <begin position="477"/>
        <end position="495"/>
    </location>
</feature>
<keyword evidence="7" id="KW-1185">Reference proteome</keyword>
<dbReference type="eggNOG" id="arCOG00009">
    <property type="taxonomic scope" value="Archaea"/>
</dbReference>
<feature type="transmembrane region" description="Helical" evidence="5">
    <location>
        <begin position="276"/>
        <end position="297"/>
    </location>
</feature>
<dbReference type="AlphaFoldDB" id="A8ME79"/>
<dbReference type="GO" id="GO:0022857">
    <property type="term" value="F:transmembrane transporter activity"/>
    <property type="evidence" value="ECO:0007669"/>
    <property type="project" value="InterPro"/>
</dbReference>
<gene>
    <name evidence="6" type="ordered locus">Cmaq_1258</name>
</gene>
<feature type="transmembrane region" description="Helical" evidence="5">
    <location>
        <begin position="110"/>
        <end position="131"/>
    </location>
</feature>
<keyword evidence="4 5" id="KW-0472">Membrane</keyword>
<dbReference type="STRING" id="397948.Cmaq_1258"/>
<evidence type="ECO:0000313" key="6">
    <source>
        <dbReference type="EMBL" id="ABW02085.1"/>
    </source>
</evidence>
<dbReference type="OrthoDB" id="43026at2157"/>
<feature type="transmembrane region" description="Helical" evidence="5">
    <location>
        <begin position="422"/>
        <end position="440"/>
    </location>
</feature>
<feature type="transmembrane region" description="Helical" evidence="5">
    <location>
        <begin position="67"/>
        <end position="90"/>
    </location>
</feature>
<accession>A8ME79</accession>
<sequence length="576" mass="63219">MVGSGWLFAALAGAAYAGPASLISWIIAAVLFIFIGLAYAELGSMLPFSGSLVRIDHYAHGSVSNYLLGWAYLIGAATTVAMEAEAIIMYTNKYLPVFSSASGYLTPLGIAAAAALIAVFTLIQIIGVNVFSRVNTVITIWKFIVPSLTVILLLTLYFHPSNFTAYGGFIPLGWSAVFSAMIPSGIVWAYEGFRQALEYAGEARNPHVDVPLALIISILVTAGLYVALEVAFIGGIDWGKILLQDNSGRYTILIKPGDWQNLTQSNWAGSPFYTELTTSGIALLITFAVILLIDAWVSPAGTMGVYIGTTARSFYGFSRQGYFPELFGSLHKRFQTPWFSMIFTLVLALLFLLPFPTWYQIVSISSTATVVNYLAGGSSLVILRRTAPELRRSYRVRSPWLIGLLSFTASSMLIYLTGWPSLGYVFIVTAFGLPLMILGYRDRLSLSTRESVLFSLIYWVALASAMYLGLIENQLSFIVYWSIFTVVMVASLLYLRYKAKGSYAALEVSSASWFVGYMVVMGALSYLGSLGMGYLKYPWDYVLALAASIIFFIISVRQGFETRELTEIKTKGIPIE</sequence>
<protein>
    <submittedName>
        <fullName evidence="6">Amino acid permease-associated region</fullName>
    </submittedName>
</protein>
<feature type="transmembrane region" description="Helical" evidence="5">
    <location>
        <begin position="515"/>
        <end position="535"/>
    </location>
</feature>
<dbReference type="GO" id="GO:0016020">
    <property type="term" value="C:membrane"/>
    <property type="evidence" value="ECO:0007669"/>
    <property type="project" value="UniProtKB-SubCell"/>
</dbReference>
<name>A8ME79_CALMQ</name>
<evidence type="ECO:0000313" key="7">
    <source>
        <dbReference type="Proteomes" id="UP000001137"/>
    </source>
</evidence>
<dbReference type="HOGENOM" id="CLU_007946_16_0_2"/>
<keyword evidence="3 5" id="KW-1133">Transmembrane helix</keyword>
<dbReference type="EMBL" id="CP000852">
    <property type="protein sequence ID" value="ABW02085.1"/>
    <property type="molecule type" value="Genomic_DNA"/>
</dbReference>
<feature type="transmembrane region" description="Helical" evidence="5">
    <location>
        <begin position="541"/>
        <end position="560"/>
    </location>
</feature>
<feature type="transmembrane region" description="Helical" evidence="5">
    <location>
        <begin position="27"/>
        <end position="46"/>
    </location>
</feature>